<keyword evidence="14" id="KW-1133">Transmembrane helix</keyword>
<feature type="transmembrane region" description="Helical" evidence="14">
    <location>
        <begin position="88"/>
        <end position="107"/>
    </location>
</feature>
<keyword evidence="6" id="KW-0597">Phosphoprotein</keyword>
<keyword evidence="8" id="KW-0547">Nucleotide-binding</keyword>
<feature type="coiled-coil region" evidence="13">
    <location>
        <begin position="468"/>
        <end position="495"/>
    </location>
</feature>
<dbReference type="FunFam" id="1.10.287.130:FF:000001">
    <property type="entry name" value="Two-component sensor histidine kinase"/>
    <property type="match status" value="1"/>
</dbReference>
<dbReference type="GO" id="GO:0005524">
    <property type="term" value="F:ATP binding"/>
    <property type="evidence" value="ECO:0007669"/>
    <property type="project" value="UniProtKB-KW"/>
</dbReference>
<dbReference type="PRINTS" id="PR00344">
    <property type="entry name" value="BCTRLSENSOR"/>
</dbReference>
<dbReference type="Pfam" id="PF02518">
    <property type="entry name" value="HATPase_c"/>
    <property type="match status" value="1"/>
</dbReference>
<proteinExistence type="predicted"/>
<evidence type="ECO:0000256" key="1">
    <source>
        <dbReference type="ARBA" id="ARBA00000085"/>
    </source>
</evidence>
<evidence type="ECO:0000256" key="10">
    <source>
        <dbReference type="ARBA" id="ARBA00022840"/>
    </source>
</evidence>
<evidence type="ECO:0000313" key="17">
    <source>
        <dbReference type="Proteomes" id="UP000176498"/>
    </source>
</evidence>
<evidence type="ECO:0000256" key="3">
    <source>
        <dbReference type="ARBA" id="ARBA00004314"/>
    </source>
</evidence>
<dbReference type="PANTHER" id="PTHR43711:SF31">
    <property type="entry name" value="HISTIDINE KINASE"/>
    <property type="match status" value="1"/>
</dbReference>
<evidence type="ECO:0000256" key="8">
    <source>
        <dbReference type="ARBA" id="ARBA00022741"/>
    </source>
</evidence>
<dbReference type="FunFam" id="3.30.565.10:FF:000023">
    <property type="entry name" value="PAS domain-containing sensor histidine kinase"/>
    <property type="match status" value="1"/>
</dbReference>
<evidence type="ECO:0000256" key="7">
    <source>
        <dbReference type="ARBA" id="ARBA00022679"/>
    </source>
</evidence>
<dbReference type="SUPFAM" id="SSF55874">
    <property type="entry name" value="ATPase domain of HSP90 chaperone/DNA topoisomerase II/histidine kinase"/>
    <property type="match status" value="1"/>
</dbReference>
<dbReference type="Gene3D" id="3.30.565.10">
    <property type="entry name" value="Histidine kinase-like ATPase, C-terminal domain"/>
    <property type="match status" value="1"/>
</dbReference>
<feature type="transmembrane region" description="Helical" evidence="14">
    <location>
        <begin position="249"/>
        <end position="270"/>
    </location>
</feature>
<keyword evidence="13" id="KW-0175">Coiled coil</keyword>
<gene>
    <name evidence="16" type="ORF">A2Y82_01195</name>
</gene>
<comment type="catalytic activity">
    <reaction evidence="1">
        <text>ATP + protein L-histidine = ADP + protein N-phospho-L-histidine.</text>
        <dbReference type="EC" id="2.7.13.3"/>
    </reaction>
</comment>
<dbReference type="SUPFAM" id="SSF55781">
    <property type="entry name" value="GAF domain-like"/>
    <property type="match status" value="1"/>
</dbReference>
<keyword evidence="9" id="KW-0418">Kinase</keyword>
<dbReference type="InterPro" id="IPR004358">
    <property type="entry name" value="Sig_transdc_His_kin-like_C"/>
</dbReference>
<comment type="caution">
    <text evidence="16">The sequence shown here is derived from an EMBL/GenBank/DDBJ whole genome shotgun (WGS) entry which is preliminary data.</text>
</comment>
<evidence type="ECO:0000256" key="2">
    <source>
        <dbReference type="ARBA" id="ARBA00004236"/>
    </source>
</evidence>
<accession>A0A1G1XNH9</accession>
<evidence type="ECO:0000256" key="9">
    <source>
        <dbReference type="ARBA" id="ARBA00022777"/>
    </source>
</evidence>
<evidence type="ECO:0000256" key="13">
    <source>
        <dbReference type="SAM" id="Coils"/>
    </source>
</evidence>
<dbReference type="SUPFAM" id="SSF47384">
    <property type="entry name" value="Homodimeric domain of signal transducing histidine kinase"/>
    <property type="match status" value="1"/>
</dbReference>
<dbReference type="InterPro" id="IPR031621">
    <property type="entry name" value="HisKA_7TM"/>
</dbReference>
<keyword evidence="5" id="KW-1003">Cell membrane</keyword>
<name>A0A1G1XNH9_9BACT</name>
<dbReference type="InterPro" id="IPR036890">
    <property type="entry name" value="HATPase_C_sf"/>
</dbReference>
<keyword evidence="7" id="KW-0808">Transferase</keyword>
<evidence type="ECO:0000313" key="16">
    <source>
        <dbReference type="EMBL" id="OGY41589.1"/>
    </source>
</evidence>
<protein>
    <recommendedName>
        <fullName evidence="4">histidine kinase</fullName>
        <ecNumber evidence="4">2.7.13.3</ecNumber>
    </recommendedName>
</protein>
<dbReference type="GO" id="GO:0005886">
    <property type="term" value="C:plasma membrane"/>
    <property type="evidence" value="ECO:0007669"/>
    <property type="project" value="UniProtKB-SubCell"/>
</dbReference>
<organism evidence="16 17">
    <name type="scientific">Candidatus Buchananbacteria bacterium RBG_13_36_9</name>
    <dbReference type="NCBI Taxonomy" id="1797530"/>
    <lineage>
        <taxon>Bacteria</taxon>
        <taxon>Candidatus Buchananiibacteriota</taxon>
    </lineage>
</organism>
<dbReference type="InterPro" id="IPR036097">
    <property type="entry name" value="HisK_dim/P_sf"/>
</dbReference>
<keyword evidence="10" id="KW-0067">ATP-binding</keyword>
<dbReference type="Pfam" id="PF16927">
    <property type="entry name" value="HisKA_7TM"/>
    <property type="match status" value="1"/>
</dbReference>
<evidence type="ECO:0000256" key="11">
    <source>
        <dbReference type="ARBA" id="ARBA00023012"/>
    </source>
</evidence>
<sequence length="732" mass="83660">MIIVFTLGYWVYRTNKRRLVNKLFFLICVCIAFWTLTLIVTDTTNVYFYAYWGSQFAMIGPLFLGPIFYLFSKYFLRENIDISRNKILLIFLPSVLAFFLVPTKYNVEKVIIRDWGSEVVAGILYPILFVIMLSYFIAGIRNLYKKYKIESGLKRLQILYVTLGIAISTFLAITTNLILVVLGISKYSILGPLVFLVFISFTSYAILKYRLMDIRVIIRRSAVFTVLVLVITALYAILSYLLSLVFTELIGIQSVIINGIVMAILVALGFEPLKKGLSEVTDSFLFKAEYKPQEVLGEFSEKLSSTLNLNELTNFLVKKTSEVFKCTKASLYLFNSEHKEYQEVAFFGKRTASPTTKIEPKLFNKIFSHLKQIGKARDIIVREEIKKINEQFKNQILELLIKQLDEREVNLIVPFYVKEELIGILFLGDKKSGDVYSQQDLNVLEIISGQSAVSIQNAGLYEEQKHFTEHLKKEVAKATKELQVANVQLRKLDKAKSEFISIASHQLRTPLTVIRGYISMIEQGDFGVVSAKVQEPLDRVYKSTMRIIGLVEDLLNISRIESGRMKYDFVKTDLNLIVEDVVDELKQNAVRKNLQLEYDKPKEKLPQILLDQSKIREVVMNLVDNAIKYTDSGFVKVKLEKTDHNIRFSVADSGRGLDPDEIPLLFQKFSRAKGVQLMHTEGTGLGLYIAKNIIAKHGGKIWVESPGTGKGSTFYIRFKIENKRLEKEAGKK</sequence>
<evidence type="ECO:0000256" key="14">
    <source>
        <dbReference type="SAM" id="Phobius"/>
    </source>
</evidence>
<evidence type="ECO:0000256" key="12">
    <source>
        <dbReference type="ARBA" id="ARBA00023136"/>
    </source>
</evidence>
<feature type="transmembrane region" description="Helical" evidence="14">
    <location>
        <begin position="56"/>
        <end position="76"/>
    </location>
</feature>
<feature type="transmembrane region" description="Helical" evidence="14">
    <location>
        <begin position="158"/>
        <end position="183"/>
    </location>
</feature>
<dbReference type="SMART" id="SM00388">
    <property type="entry name" value="HisKA"/>
    <property type="match status" value="1"/>
</dbReference>
<evidence type="ECO:0000256" key="6">
    <source>
        <dbReference type="ARBA" id="ARBA00022553"/>
    </source>
</evidence>
<dbReference type="EC" id="2.7.13.3" evidence="4"/>
<dbReference type="Gene3D" id="3.30.450.40">
    <property type="match status" value="1"/>
</dbReference>
<keyword evidence="12 14" id="KW-0472">Membrane</keyword>
<dbReference type="InterPro" id="IPR003594">
    <property type="entry name" value="HATPase_dom"/>
</dbReference>
<keyword evidence="11" id="KW-0902">Two-component regulatory system</keyword>
<feature type="transmembrane region" description="Helical" evidence="14">
    <location>
        <begin position="23"/>
        <end position="50"/>
    </location>
</feature>
<dbReference type="SMART" id="SM00387">
    <property type="entry name" value="HATPase_c"/>
    <property type="match status" value="1"/>
</dbReference>
<dbReference type="PANTHER" id="PTHR43711">
    <property type="entry name" value="TWO-COMPONENT HISTIDINE KINASE"/>
    <property type="match status" value="1"/>
</dbReference>
<dbReference type="AlphaFoldDB" id="A0A1G1XNH9"/>
<dbReference type="InterPro" id="IPR005467">
    <property type="entry name" value="His_kinase_dom"/>
</dbReference>
<feature type="transmembrane region" description="Helical" evidence="14">
    <location>
        <begin position="221"/>
        <end position="243"/>
    </location>
</feature>
<keyword evidence="14" id="KW-0812">Transmembrane</keyword>
<reference evidence="16 17" key="1">
    <citation type="journal article" date="2016" name="Nat. Commun.">
        <title>Thousands of microbial genomes shed light on interconnected biogeochemical processes in an aquifer system.</title>
        <authorList>
            <person name="Anantharaman K."/>
            <person name="Brown C.T."/>
            <person name="Hug L.A."/>
            <person name="Sharon I."/>
            <person name="Castelle C.J."/>
            <person name="Probst A.J."/>
            <person name="Thomas B.C."/>
            <person name="Singh A."/>
            <person name="Wilkins M.J."/>
            <person name="Karaoz U."/>
            <person name="Brodie E.L."/>
            <person name="Williams K.H."/>
            <person name="Hubbard S.S."/>
            <person name="Banfield J.F."/>
        </authorList>
    </citation>
    <scope>NUCLEOTIDE SEQUENCE [LARGE SCALE GENOMIC DNA]</scope>
</reference>
<dbReference type="Proteomes" id="UP000176498">
    <property type="component" value="Unassembled WGS sequence"/>
</dbReference>
<dbReference type="InterPro" id="IPR029016">
    <property type="entry name" value="GAF-like_dom_sf"/>
</dbReference>
<feature type="transmembrane region" description="Helical" evidence="14">
    <location>
        <begin position="189"/>
        <end position="209"/>
    </location>
</feature>
<dbReference type="CDD" id="cd00082">
    <property type="entry name" value="HisKA"/>
    <property type="match status" value="1"/>
</dbReference>
<evidence type="ECO:0000256" key="5">
    <source>
        <dbReference type="ARBA" id="ARBA00022475"/>
    </source>
</evidence>
<dbReference type="EMBL" id="MHHZ01000015">
    <property type="protein sequence ID" value="OGY41589.1"/>
    <property type="molecule type" value="Genomic_DNA"/>
</dbReference>
<dbReference type="Gene3D" id="1.10.287.130">
    <property type="match status" value="1"/>
</dbReference>
<dbReference type="GO" id="GO:0000155">
    <property type="term" value="F:phosphorelay sensor kinase activity"/>
    <property type="evidence" value="ECO:0007669"/>
    <property type="project" value="InterPro"/>
</dbReference>
<evidence type="ECO:0000256" key="4">
    <source>
        <dbReference type="ARBA" id="ARBA00012438"/>
    </source>
</evidence>
<dbReference type="GO" id="GO:0045121">
    <property type="term" value="C:membrane raft"/>
    <property type="evidence" value="ECO:0007669"/>
    <property type="project" value="UniProtKB-SubCell"/>
</dbReference>
<dbReference type="InterPro" id="IPR003661">
    <property type="entry name" value="HisK_dim/P_dom"/>
</dbReference>
<feature type="transmembrane region" description="Helical" evidence="14">
    <location>
        <begin position="119"/>
        <end position="138"/>
    </location>
</feature>
<evidence type="ECO:0000259" key="15">
    <source>
        <dbReference type="PROSITE" id="PS50109"/>
    </source>
</evidence>
<dbReference type="PROSITE" id="PS50109">
    <property type="entry name" value="HIS_KIN"/>
    <property type="match status" value="1"/>
</dbReference>
<dbReference type="InterPro" id="IPR050736">
    <property type="entry name" value="Sensor_HK_Regulatory"/>
</dbReference>
<comment type="subcellular location">
    <subcellularLocation>
        <location evidence="2">Cell membrane</location>
    </subcellularLocation>
    <subcellularLocation>
        <location evidence="3">Membrane raft</location>
        <topology evidence="3">Multi-pass membrane protein</topology>
    </subcellularLocation>
</comment>
<dbReference type="Pfam" id="PF00512">
    <property type="entry name" value="HisKA"/>
    <property type="match status" value="1"/>
</dbReference>
<feature type="domain" description="Histidine kinase" evidence="15">
    <location>
        <begin position="502"/>
        <end position="722"/>
    </location>
</feature>